<dbReference type="GO" id="GO:0005524">
    <property type="term" value="F:ATP binding"/>
    <property type="evidence" value="ECO:0007669"/>
    <property type="project" value="UniProtKB-KW"/>
</dbReference>
<feature type="domain" description="Four-carbon acid sugar kinase nucleotide binding" evidence="8">
    <location>
        <begin position="238"/>
        <end position="406"/>
    </location>
</feature>
<dbReference type="AlphaFoldDB" id="Q65WI8"/>
<dbReference type="Proteomes" id="UP000000607">
    <property type="component" value="Chromosome"/>
</dbReference>
<evidence type="ECO:0000259" key="7">
    <source>
        <dbReference type="Pfam" id="PF07005"/>
    </source>
</evidence>
<dbReference type="EMBL" id="AE016827">
    <property type="protein sequence ID" value="AAU36672.1"/>
    <property type="molecule type" value="Genomic_DNA"/>
</dbReference>
<sequence length="418" mass="45695">MSRLDMQKLILADDFTGANDTGIQFVKNNIKVDILLDISKGYSGKSDVLVFNTDSRAVSIQEAKERVTRVLSLYEGMSVYKKIDSTLRGNIGAEIEACMDATNTLIAFICSALPDAGRIIKNGICYVNDVPLLETEFATDPKTPIISSSVKEIITSQTDIPVIEVMHDELCRPMVVNAKIKQAIAHNQKVIFSFDATTNQDLVRIINLSNSLDESVLLIGSSGLAGCMTMRKAILPMLFVVASMSEKTTQQVNYIRHDETNFVIDLDTELLLSSNQYNDSVIKQALAQFELGKNVIIKTDSSIEARNNVDNLSEKLALTRAELGDHICMKLSALTKEILIKNFYQLSAIFLTGGDIAIAVAKALNADSYHIAGEVENGVPFGYFLNSPLSRIPVITKAGGFGSDAVLKNTIEVIKNLS</sequence>
<evidence type="ECO:0000256" key="6">
    <source>
        <dbReference type="ARBA" id="ARBA00023277"/>
    </source>
</evidence>
<name>Q65WI8_MANSM</name>
<accession>Q65WI8</accession>
<proteinExistence type="inferred from homology"/>
<dbReference type="eggNOG" id="COG3395">
    <property type="taxonomic scope" value="Bacteria"/>
</dbReference>
<keyword evidence="3" id="KW-0547">Nucleotide-binding</keyword>
<keyword evidence="2" id="KW-0808">Transferase</keyword>
<dbReference type="GO" id="GO:0016301">
    <property type="term" value="F:kinase activity"/>
    <property type="evidence" value="ECO:0007669"/>
    <property type="project" value="UniProtKB-KW"/>
</dbReference>
<keyword evidence="10" id="KW-1185">Reference proteome</keyword>
<keyword evidence="6" id="KW-0119">Carbohydrate metabolism</keyword>
<gene>
    <name evidence="9" type="ordered locus">MS0065</name>
</gene>
<dbReference type="Gene3D" id="3.40.980.20">
    <property type="entry name" value="Four-carbon acid sugar kinase, nucleotide binding domain"/>
    <property type="match status" value="1"/>
</dbReference>
<comment type="similarity">
    <text evidence="1">Belongs to the four-carbon acid sugar kinase family.</text>
</comment>
<dbReference type="InterPro" id="IPR037051">
    <property type="entry name" value="4-carb_acid_sugar_kinase_N_sf"/>
</dbReference>
<dbReference type="STRING" id="221988.MS0065"/>
<dbReference type="KEGG" id="msu:MS0065"/>
<keyword evidence="5" id="KW-0067">ATP-binding</keyword>
<dbReference type="Pfam" id="PF17042">
    <property type="entry name" value="NBD_C"/>
    <property type="match status" value="1"/>
</dbReference>
<evidence type="ECO:0000256" key="5">
    <source>
        <dbReference type="ARBA" id="ARBA00022840"/>
    </source>
</evidence>
<feature type="domain" description="Four-carbon acid sugar kinase N-terminal" evidence="7">
    <location>
        <begin position="9"/>
        <end position="225"/>
    </location>
</feature>
<dbReference type="InterPro" id="IPR042213">
    <property type="entry name" value="NBD_C_sf"/>
</dbReference>
<evidence type="ECO:0000256" key="4">
    <source>
        <dbReference type="ARBA" id="ARBA00022777"/>
    </source>
</evidence>
<protein>
    <recommendedName>
        <fullName evidence="11">Four-carbon acid sugar kinase family protein</fullName>
    </recommendedName>
</protein>
<organism evidence="9 10">
    <name type="scientific">Mannheimia succiniciproducens (strain KCTC 0769BP / MBEL55E)</name>
    <dbReference type="NCBI Taxonomy" id="221988"/>
    <lineage>
        <taxon>Bacteria</taxon>
        <taxon>Pseudomonadati</taxon>
        <taxon>Pseudomonadota</taxon>
        <taxon>Gammaproteobacteria</taxon>
        <taxon>Pasteurellales</taxon>
        <taxon>Pasteurellaceae</taxon>
        <taxon>Basfia</taxon>
    </lineage>
</organism>
<dbReference type="HOGENOM" id="CLU_029424_0_1_6"/>
<evidence type="ECO:0000259" key="8">
    <source>
        <dbReference type="Pfam" id="PF17042"/>
    </source>
</evidence>
<dbReference type="Gene3D" id="3.40.50.10840">
    <property type="entry name" value="Putative sugar-binding, N-terminal domain"/>
    <property type="match status" value="1"/>
</dbReference>
<evidence type="ECO:0000313" key="9">
    <source>
        <dbReference type="EMBL" id="AAU36672.1"/>
    </source>
</evidence>
<dbReference type="InterPro" id="IPR031475">
    <property type="entry name" value="NBD_C"/>
</dbReference>
<evidence type="ECO:0008006" key="11">
    <source>
        <dbReference type="Google" id="ProtNLM"/>
    </source>
</evidence>
<evidence type="ECO:0000256" key="3">
    <source>
        <dbReference type="ARBA" id="ARBA00022741"/>
    </source>
</evidence>
<dbReference type="InterPro" id="IPR010737">
    <property type="entry name" value="4-carb_acid_sugar_kinase_N"/>
</dbReference>
<keyword evidence="4" id="KW-0418">Kinase</keyword>
<evidence type="ECO:0000256" key="1">
    <source>
        <dbReference type="ARBA" id="ARBA00005715"/>
    </source>
</evidence>
<evidence type="ECO:0000256" key="2">
    <source>
        <dbReference type="ARBA" id="ARBA00022679"/>
    </source>
</evidence>
<reference evidence="9 10" key="1">
    <citation type="journal article" date="2004" name="Nat. Biotechnol.">
        <title>The genome sequence of the capnophilic rumen bacterium Mannheimia succiniciproducens.</title>
        <authorList>
            <person name="Hong S.H."/>
            <person name="Kim J.S."/>
            <person name="Lee S.Y."/>
            <person name="In Y.H."/>
            <person name="Choi S.S."/>
            <person name="Rih J.-K."/>
            <person name="Kim C.H."/>
            <person name="Jeong H."/>
            <person name="Hur C.G."/>
            <person name="Kim J.J."/>
        </authorList>
    </citation>
    <scope>NUCLEOTIDE SEQUENCE [LARGE SCALE GENOMIC DNA]</scope>
    <source>
        <strain evidence="10">KCTC 0769BP / MBEL55E</strain>
    </source>
</reference>
<dbReference type="SUPFAM" id="SSF142764">
    <property type="entry name" value="YgbK-like"/>
    <property type="match status" value="1"/>
</dbReference>
<dbReference type="Pfam" id="PF07005">
    <property type="entry name" value="SBD_N"/>
    <property type="match status" value="1"/>
</dbReference>
<evidence type="ECO:0000313" key="10">
    <source>
        <dbReference type="Proteomes" id="UP000000607"/>
    </source>
</evidence>